<organism evidence="2 3">
    <name type="scientific">Favolaschia claudopus</name>
    <dbReference type="NCBI Taxonomy" id="2862362"/>
    <lineage>
        <taxon>Eukaryota</taxon>
        <taxon>Fungi</taxon>
        <taxon>Dikarya</taxon>
        <taxon>Basidiomycota</taxon>
        <taxon>Agaricomycotina</taxon>
        <taxon>Agaricomycetes</taxon>
        <taxon>Agaricomycetidae</taxon>
        <taxon>Agaricales</taxon>
        <taxon>Marasmiineae</taxon>
        <taxon>Mycenaceae</taxon>
        <taxon>Favolaschia</taxon>
    </lineage>
</organism>
<reference evidence="2 3" key="1">
    <citation type="journal article" date="2024" name="J Genomics">
        <title>Draft genome sequencing and assembly of Favolaschia claudopus CIRM-BRFM 2984 isolated from oak limbs.</title>
        <authorList>
            <person name="Navarro D."/>
            <person name="Drula E."/>
            <person name="Chaduli D."/>
            <person name="Cazenave R."/>
            <person name="Ahrendt S."/>
            <person name="Wang J."/>
            <person name="Lipzen A."/>
            <person name="Daum C."/>
            <person name="Barry K."/>
            <person name="Grigoriev I.V."/>
            <person name="Favel A."/>
            <person name="Rosso M.N."/>
            <person name="Martin F."/>
        </authorList>
    </citation>
    <scope>NUCLEOTIDE SEQUENCE [LARGE SCALE GENOMIC DNA]</scope>
    <source>
        <strain evidence="2 3">CIRM-BRFM 2984</strain>
    </source>
</reference>
<gene>
    <name evidence="2" type="ORF">R3P38DRAFT_2430522</name>
</gene>
<sequence>LANMPDPVYDANNPNPIIDRAASTRQSSNKDTSAGKTLAGFKLDATGPRSQRSSAPSAQRDVATLPSSGVPVLGSSAPTKSSRSRTLSPTPTAVVRQTPPHQPPPALGAFEPRIPSHMKETGIRGHAPIEIKPVDAVTKPASVDGNGSVASEGGRSERSLPSTRHSLRGPSPQDGYVRPPSGSPLTKSSGEESDILPHPEDKKANEGESITVALDRRREEKRSNGPDYPKLFTGPGAAIDVFDEPIVASVERLHGAYDSADGTEDPLSIFGAEGGELPGYDSARTLALRDAVTRYIQPSRFFDGNLVSIIQKVIQLDAGKVVLRVLEETKTSKRIYSLNLNDLSDTAHASQGVQQILEALTEFLQKDPKKSFVLDPGYGFLKLAEYSEDKAEVRFALSTLQRRLDAANTHIIQYLQRIQENLTGDAASDAIGSMDSTISSVREAFGKEHPSKELRRMLMRPGYYLDAGLINAPARDAMILQLREVPRTRWYKPRSTQAIPTLKE</sequence>
<feature type="region of interest" description="Disordered" evidence="1">
    <location>
        <begin position="1"/>
        <end position="234"/>
    </location>
</feature>
<name>A0AAW0A0P2_9AGAR</name>
<keyword evidence="3" id="KW-1185">Reference proteome</keyword>
<feature type="non-terminal residue" evidence="2">
    <location>
        <position position="504"/>
    </location>
</feature>
<feature type="compositionally biased region" description="Low complexity" evidence="1">
    <location>
        <begin position="48"/>
        <end position="60"/>
    </location>
</feature>
<comment type="caution">
    <text evidence="2">The sequence shown here is derived from an EMBL/GenBank/DDBJ whole genome shotgun (WGS) entry which is preliminary data.</text>
</comment>
<dbReference type="EMBL" id="JAWWNJ010000094">
    <property type="protein sequence ID" value="KAK6997080.1"/>
    <property type="molecule type" value="Genomic_DNA"/>
</dbReference>
<evidence type="ECO:0000313" key="3">
    <source>
        <dbReference type="Proteomes" id="UP001362999"/>
    </source>
</evidence>
<protein>
    <submittedName>
        <fullName evidence="2">Uncharacterized protein</fullName>
    </submittedName>
</protein>
<evidence type="ECO:0000313" key="2">
    <source>
        <dbReference type="EMBL" id="KAK6997080.1"/>
    </source>
</evidence>
<dbReference type="Proteomes" id="UP001362999">
    <property type="component" value="Unassembled WGS sequence"/>
</dbReference>
<dbReference type="AlphaFoldDB" id="A0AAW0A0P2"/>
<feature type="compositionally biased region" description="Basic and acidic residues" evidence="1">
    <location>
        <begin position="117"/>
        <end position="133"/>
    </location>
</feature>
<evidence type="ECO:0000256" key="1">
    <source>
        <dbReference type="SAM" id="MobiDB-lite"/>
    </source>
</evidence>
<feature type="compositionally biased region" description="Low complexity" evidence="1">
    <location>
        <begin position="78"/>
        <end position="92"/>
    </location>
</feature>
<feature type="compositionally biased region" description="Basic and acidic residues" evidence="1">
    <location>
        <begin position="214"/>
        <end position="224"/>
    </location>
</feature>
<proteinExistence type="predicted"/>
<feature type="non-terminal residue" evidence="2">
    <location>
        <position position="1"/>
    </location>
</feature>
<feature type="compositionally biased region" description="Basic and acidic residues" evidence="1">
    <location>
        <begin position="195"/>
        <end position="206"/>
    </location>
</feature>
<accession>A0AAW0A0P2</accession>
<feature type="compositionally biased region" description="Polar residues" evidence="1">
    <location>
        <begin position="23"/>
        <end position="35"/>
    </location>
</feature>